<sequence>MALLTVADINATIRLIVPGFTVVGNDFTTANPDDCAYTRITGGPPPKEWSSVAYPSFQVVIRAKSSATAETKANAIFEALHGKAEFIIGTTRVVKCLADQSAPWYLGPDANNRALYSVNFTLTTSL</sequence>
<dbReference type="AlphaFoldDB" id="A0A1R0WUL5"/>
<proteinExistence type="predicted"/>
<evidence type="ECO:0000313" key="2">
    <source>
        <dbReference type="Proteomes" id="UP000187465"/>
    </source>
</evidence>
<reference evidence="1 2" key="1">
    <citation type="submission" date="2016-10" db="EMBL/GenBank/DDBJ databases">
        <title>Paenibacillus species isolates.</title>
        <authorList>
            <person name="Beno S.M."/>
        </authorList>
    </citation>
    <scope>NUCLEOTIDE SEQUENCE [LARGE SCALE GENOMIC DNA]</scope>
    <source>
        <strain evidence="1 2">FSL H7-0604</strain>
    </source>
</reference>
<accession>A0A1R0WUL5</accession>
<dbReference type="Proteomes" id="UP000187465">
    <property type="component" value="Unassembled WGS sequence"/>
</dbReference>
<evidence type="ECO:0008006" key="3">
    <source>
        <dbReference type="Google" id="ProtNLM"/>
    </source>
</evidence>
<dbReference type="Pfam" id="PF12691">
    <property type="entry name" value="Phage_tail_terminator_6"/>
    <property type="match status" value="1"/>
</dbReference>
<organism evidence="1 2">
    <name type="scientific">Paenibacillus odorifer</name>
    <dbReference type="NCBI Taxonomy" id="189426"/>
    <lineage>
        <taxon>Bacteria</taxon>
        <taxon>Bacillati</taxon>
        <taxon>Bacillota</taxon>
        <taxon>Bacilli</taxon>
        <taxon>Bacillales</taxon>
        <taxon>Paenibacillaceae</taxon>
        <taxon>Paenibacillus</taxon>
    </lineage>
</organism>
<protein>
    <recommendedName>
        <fullName evidence="3">DUF3168 domain-containing protein</fullName>
    </recommendedName>
</protein>
<gene>
    <name evidence="1" type="ORF">BJP51_31980</name>
</gene>
<name>A0A1R0WUL5_9BACL</name>
<evidence type="ECO:0000313" key="1">
    <source>
        <dbReference type="EMBL" id="OMD21694.1"/>
    </source>
</evidence>
<dbReference type="EMBL" id="MKQP01000076">
    <property type="protein sequence ID" value="OMD21694.1"/>
    <property type="molecule type" value="Genomic_DNA"/>
</dbReference>
<dbReference type="RefSeq" id="WP_076179834.1">
    <property type="nucleotide sequence ID" value="NZ_MKQP01000076.1"/>
</dbReference>
<comment type="caution">
    <text evidence="1">The sequence shown here is derived from an EMBL/GenBank/DDBJ whole genome shotgun (WGS) entry which is preliminary data.</text>
</comment>
<dbReference type="InterPro" id="IPR024411">
    <property type="entry name" value="Tail_terminator_phage"/>
</dbReference>